<dbReference type="RefSeq" id="XP_031575841.1">
    <property type="nucleotide sequence ID" value="XM_031719920.1"/>
</dbReference>
<evidence type="ECO:0000256" key="1">
    <source>
        <dbReference type="ARBA" id="ARBA00004123"/>
    </source>
</evidence>
<dbReference type="STRING" id="559298.A0A179U729"/>
<dbReference type="PANTHER" id="PTHR14087">
    <property type="entry name" value="THYMOCYTE NUCLEAR PROTEIN 1"/>
    <property type="match status" value="1"/>
</dbReference>
<keyword evidence="8" id="KW-1185">Reference proteome</keyword>
<feature type="region of interest" description="Disordered" evidence="5">
    <location>
        <begin position="37"/>
        <end position="195"/>
    </location>
</feature>
<dbReference type="GeneID" id="8510815"/>
<dbReference type="Gene3D" id="3.10.590.10">
    <property type="entry name" value="ph1033 like domains"/>
    <property type="match status" value="1"/>
</dbReference>
<protein>
    <recommendedName>
        <fullName evidence="2">Thymocyte nuclear protein 1</fullName>
    </recommendedName>
</protein>
<dbReference type="VEuPathDB" id="FungiDB:BDBG_00508"/>
<keyword evidence="4" id="KW-0539">Nucleus</keyword>
<accession>A0A179U729</accession>
<dbReference type="FunFam" id="3.10.590.10:FF:000003">
    <property type="entry name" value="Thymocyte nuclear protein 1"/>
    <property type="match status" value="1"/>
</dbReference>
<sequence>MSRIHRMKIIDRYMHISVVQYSRYLSNCRSILIPHRVGIKPTHPPHSLLRRPMPPKRRQSTTVVATATPNELSQNDAKKPRLSSRNPVSPVAQTAASSRPKRASRAHAGKEYSASEPSEGIRKRASGANAGKTKQEEADSVTSSAPGTKQKANKCVQSATTKAKQHGSGAVVSLNGIETEPKNKNTVDETQDEADDTKSYWLMKAEPESRIEKGIDVRFSIDDLRGASEPEPWDGVRNPTARNNMRAMKKGDLAFFYHSNCKVPGIAGIMEIVREHSVDESAFDPAHPYYDPKSNRENPKWELVHVEFRRKFRDLITLAELKSFAKPGGPLENMQMMKQSRLSVSAVNGKEWKFIMGLAGEE</sequence>
<dbReference type="PANTHER" id="PTHR14087:SF7">
    <property type="entry name" value="THYMOCYTE NUCLEAR PROTEIN 1"/>
    <property type="match status" value="1"/>
</dbReference>
<dbReference type="InterPro" id="IPR047197">
    <property type="entry name" value="THYN1-like_EVE"/>
</dbReference>
<reference evidence="8" key="1">
    <citation type="journal article" date="2015" name="PLoS Genet.">
        <title>The dynamic genome and transcriptome of the human fungal pathogen Blastomyces and close relative Emmonsia.</title>
        <authorList>
            <person name="Munoz J.F."/>
            <person name="Gauthier G.M."/>
            <person name="Desjardins C.A."/>
            <person name="Gallo J.E."/>
            <person name="Holder J."/>
            <person name="Sullivan T.D."/>
            <person name="Marty A.J."/>
            <person name="Carmen J.C."/>
            <person name="Chen Z."/>
            <person name="Ding L."/>
            <person name="Gujja S."/>
            <person name="Magrini V."/>
            <person name="Misas E."/>
            <person name="Mitreva M."/>
            <person name="Priest M."/>
            <person name="Saif S."/>
            <person name="Whiston E.A."/>
            <person name="Young S."/>
            <person name="Zeng Q."/>
            <person name="Goldman W.E."/>
            <person name="Mardis E.R."/>
            <person name="Taylor J.W."/>
            <person name="McEwen J.G."/>
            <person name="Clay O.K."/>
            <person name="Klein B.S."/>
            <person name="Cuomo C.A."/>
        </authorList>
    </citation>
    <scope>NUCLEOTIDE SEQUENCE [LARGE SCALE GENOMIC DNA]</scope>
    <source>
        <strain evidence="8">SLH14081</strain>
    </source>
</reference>
<feature type="compositionally biased region" description="Polar residues" evidence="5">
    <location>
        <begin position="83"/>
        <end position="94"/>
    </location>
</feature>
<dbReference type="GO" id="GO:0005634">
    <property type="term" value="C:nucleus"/>
    <property type="evidence" value="ECO:0007669"/>
    <property type="project" value="UniProtKB-SubCell"/>
</dbReference>
<comment type="subcellular location">
    <subcellularLocation>
        <location evidence="1">Nucleus</location>
    </subcellularLocation>
</comment>
<evidence type="ECO:0000313" key="8">
    <source>
        <dbReference type="Proteomes" id="UP000002038"/>
    </source>
</evidence>
<dbReference type="EMBL" id="GG657448">
    <property type="protein sequence ID" value="OAT03835.1"/>
    <property type="molecule type" value="Genomic_DNA"/>
</dbReference>
<keyword evidence="3" id="KW-0597">Phosphoprotein</keyword>
<name>A0A179U729_BLAGS</name>
<dbReference type="AlphaFoldDB" id="A0A179U729"/>
<dbReference type="CDD" id="cd21133">
    <property type="entry name" value="EVE"/>
    <property type="match status" value="1"/>
</dbReference>
<proteinExistence type="predicted"/>
<evidence type="ECO:0000256" key="5">
    <source>
        <dbReference type="SAM" id="MobiDB-lite"/>
    </source>
</evidence>
<dbReference type="Proteomes" id="UP000002038">
    <property type="component" value="Unassembled WGS sequence"/>
</dbReference>
<dbReference type="InterPro" id="IPR052181">
    <property type="entry name" value="5hmC_binding"/>
</dbReference>
<organism evidence="7 8">
    <name type="scientific">Blastomyces gilchristii (strain SLH14081)</name>
    <name type="common">Blastomyces dermatitidis</name>
    <dbReference type="NCBI Taxonomy" id="559298"/>
    <lineage>
        <taxon>Eukaryota</taxon>
        <taxon>Fungi</taxon>
        <taxon>Dikarya</taxon>
        <taxon>Ascomycota</taxon>
        <taxon>Pezizomycotina</taxon>
        <taxon>Eurotiomycetes</taxon>
        <taxon>Eurotiomycetidae</taxon>
        <taxon>Onygenales</taxon>
        <taxon>Ajellomycetaceae</taxon>
        <taxon>Blastomyces</taxon>
    </lineage>
</organism>
<dbReference type="SUPFAM" id="SSF88697">
    <property type="entry name" value="PUA domain-like"/>
    <property type="match status" value="1"/>
</dbReference>
<evidence type="ECO:0000256" key="4">
    <source>
        <dbReference type="ARBA" id="ARBA00023242"/>
    </source>
</evidence>
<evidence type="ECO:0000256" key="2">
    <source>
        <dbReference type="ARBA" id="ARBA00014654"/>
    </source>
</evidence>
<gene>
    <name evidence="7" type="ORF">BDBG_00508</name>
</gene>
<dbReference type="InterPro" id="IPR002740">
    <property type="entry name" value="EVE_domain"/>
</dbReference>
<dbReference type="InterPro" id="IPR015947">
    <property type="entry name" value="PUA-like_sf"/>
</dbReference>
<evidence type="ECO:0000259" key="6">
    <source>
        <dbReference type="Pfam" id="PF01878"/>
    </source>
</evidence>
<dbReference type="Pfam" id="PF01878">
    <property type="entry name" value="EVE"/>
    <property type="match status" value="1"/>
</dbReference>
<feature type="domain" description="EVE" evidence="6">
    <location>
        <begin position="200"/>
        <end position="357"/>
    </location>
</feature>
<feature type="compositionally biased region" description="Polar residues" evidence="5">
    <location>
        <begin position="60"/>
        <end position="75"/>
    </location>
</feature>
<evidence type="ECO:0000256" key="3">
    <source>
        <dbReference type="ARBA" id="ARBA00022553"/>
    </source>
</evidence>
<evidence type="ECO:0000313" key="7">
    <source>
        <dbReference type="EMBL" id="OAT03835.1"/>
    </source>
</evidence>